<evidence type="ECO:0000313" key="2">
    <source>
        <dbReference type="EMBL" id="EYF05339.1"/>
    </source>
</evidence>
<dbReference type="AlphaFoldDB" id="A0A017T7W7"/>
<dbReference type="Proteomes" id="UP000019678">
    <property type="component" value="Unassembled WGS sequence"/>
</dbReference>
<gene>
    <name evidence="2" type="ORF">CAP_3256</name>
</gene>
<comment type="caution">
    <text evidence="2">The sequence shown here is derived from an EMBL/GenBank/DDBJ whole genome shotgun (WGS) entry which is preliminary data.</text>
</comment>
<organism evidence="2 3">
    <name type="scientific">Chondromyces apiculatus DSM 436</name>
    <dbReference type="NCBI Taxonomy" id="1192034"/>
    <lineage>
        <taxon>Bacteria</taxon>
        <taxon>Pseudomonadati</taxon>
        <taxon>Myxococcota</taxon>
        <taxon>Polyangia</taxon>
        <taxon>Polyangiales</taxon>
        <taxon>Polyangiaceae</taxon>
        <taxon>Chondromyces</taxon>
    </lineage>
</organism>
<evidence type="ECO:0000313" key="3">
    <source>
        <dbReference type="Proteomes" id="UP000019678"/>
    </source>
</evidence>
<accession>A0A017T7W7</accession>
<reference evidence="2 3" key="1">
    <citation type="submission" date="2013-05" db="EMBL/GenBank/DDBJ databases">
        <title>Genome assembly of Chondromyces apiculatus DSM 436.</title>
        <authorList>
            <person name="Sharma G."/>
            <person name="Khatri I."/>
            <person name="Kaur C."/>
            <person name="Mayilraj S."/>
            <person name="Subramanian S."/>
        </authorList>
    </citation>
    <scope>NUCLEOTIDE SEQUENCE [LARGE SCALE GENOMIC DNA]</scope>
    <source>
        <strain evidence="2 3">DSM 436</strain>
    </source>
</reference>
<feature type="compositionally biased region" description="Polar residues" evidence="1">
    <location>
        <begin position="44"/>
        <end position="53"/>
    </location>
</feature>
<name>A0A017T7W7_9BACT</name>
<proteinExistence type="predicted"/>
<protein>
    <submittedName>
        <fullName evidence="2">Uncharacterized protein</fullName>
    </submittedName>
</protein>
<dbReference type="AntiFam" id="ANF00008">
    <property type="entry name" value="Translation of CRISPR region"/>
</dbReference>
<sequence length="112" mass="11812">MPGCCSGFLLSICAPSCASWQRSSEGAQFQSTSPSGEEDDMRLATTSTESPSFNPRPPRARRTTGSRAPAPGAPHVSIHVPLGRGGRPGVDDEERPQLPFQSTSPSGEEDDV</sequence>
<keyword evidence="3" id="KW-1185">Reference proteome</keyword>
<evidence type="ECO:0000256" key="1">
    <source>
        <dbReference type="SAM" id="MobiDB-lite"/>
    </source>
</evidence>
<feature type="compositionally biased region" description="Polar residues" evidence="1">
    <location>
        <begin position="21"/>
        <end position="35"/>
    </location>
</feature>
<dbReference type="EMBL" id="ASRX01000024">
    <property type="protein sequence ID" value="EYF05339.1"/>
    <property type="molecule type" value="Genomic_DNA"/>
</dbReference>
<dbReference type="STRING" id="1192034.CAP_3256"/>
<feature type="region of interest" description="Disordered" evidence="1">
    <location>
        <begin position="21"/>
        <end position="112"/>
    </location>
</feature>